<evidence type="ECO:0000313" key="1">
    <source>
        <dbReference type="EMBL" id="SAM05326.1"/>
    </source>
</evidence>
<keyword evidence="2" id="KW-1185">Reference proteome</keyword>
<sequence length="248" mass="27635">MPHESTRLPASRKITMLLEGDRMTPFNRTLLSVRNLAEKLPGDCVDGGPLEAELITRYLEASLAPLFEDLGNDIMFRWTSVGDVMAESNEKPDAIVSVVEGASFGRTIAYGEVKPEIHAINHNLVTKDLERIGRLANEATDKNGSTLALAFLVVGHHDTFYLVQRHQSLYLMPEVGHVQLPMSLKEMPIYLAQLHTITNIIAAFDKVVASSAHGFLDCPPSLRINQLRCLIDLTTDRKRKSVSSHYHH</sequence>
<evidence type="ECO:0008006" key="3">
    <source>
        <dbReference type="Google" id="ProtNLM"/>
    </source>
</evidence>
<evidence type="ECO:0000313" key="2">
    <source>
        <dbReference type="Proteomes" id="UP000078561"/>
    </source>
</evidence>
<dbReference type="InParanoid" id="A0A163JXQ9"/>
<proteinExistence type="predicted"/>
<dbReference type="OMA" id="ASMNIAC"/>
<dbReference type="AlphaFoldDB" id="A0A163JXQ9"/>
<organism evidence="1">
    <name type="scientific">Absidia glauca</name>
    <name type="common">Pin mould</name>
    <dbReference type="NCBI Taxonomy" id="4829"/>
    <lineage>
        <taxon>Eukaryota</taxon>
        <taxon>Fungi</taxon>
        <taxon>Fungi incertae sedis</taxon>
        <taxon>Mucoromycota</taxon>
        <taxon>Mucoromycotina</taxon>
        <taxon>Mucoromycetes</taxon>
        <taxon>Mucorales</taxon>
        <taxon>Cunninghamellaceae</taxon>
        <taxon>Absidia</taxon>
    </lineage>
</organism>
<protein>
    <recommendedName>
        <fullName evidence="3">Fungal-type protein kinase domain-containing protein</fullName>
    </recommendedName>
</protein>
<dbReference type="OrthoDB" id="2289025at2759"/>
<dbReference type="EMBL" id="LT554468">
    <property type="protein sequence ID" value="SAM05326.1"/>
    <property type="molecule type" value="Genomic_DNA"/>
</dbReference>
<gene>
    <name evidence="1" type="primary">ABSGL_11201.1 scaffold 12295</name>
</gene>
<dbReference type="Proteomes" id="UP000078561">
    <property type="component" value="Unassembled WGS sequence"/>
</dbReference>
<reference evidence="1" key="1">
    <citation type="submission" date="2016-04" db="EMBL/GenBank/DDBJ databases">
        <authorList>
            <person name="Evans L.H."/>
            <person name="Alamgir A."/>
            <person name="Owens N."/>
            <person name="Weber N.D."/>
            <person name="Virtaneva K."/>
            <person name="Barbian K."/>
            <person name="Babar A."/>
            <person name="Rosenke K."/>
        </authorList>
    </citation>
    <scope>NUCLEOTIDE SEQUENCE [LARGE SCALE GENOMIC DNA]</scope>
    <source>
        <strain evidence="1">CBS 101.48</strain>
    </source>
</reference>
<accession>A0A163JXQ9</accession>
<name>A0A163JXQ9_ABSGL</name>